<dbReference type="InterPro" id="IPR052929">
    <property type="entry name" value="RNase_H-like_EbsB-rel"/>
</dbReference>
<accession>A0AAD9WXH4</accession>
<dbReference type="PANTHER" id="PTHR47074">
    <property type="entry name" value="BNAC02G40300D PROTEIN"/>
    <property type="match status" value="1"/>
</dbReference>
<dbReference type="InterPro" id="IPR044730">
    <property type="entry name" value="RNase_H-like_dom_plant"/>
</dbReference>
<comment type="caution">
    <text evidence="2">The sequence shown here is derived from an EMBL/GenBank/DDBJ whole genome shotgun (WGS) entry which is preliminary data.</text>
</comment>
<evidence type="ECO:0000313" key="3">
    <source>
        <dbReference type="Proteomes" id="UP001280121"/>
    </source>
</evidence>
<dbReference type="GO" id="GO:0003676">
    <property type="term" value="F:nucleic acid binding"/>
    <property type="evidence" value="ECO:0007669"/>
    <property type="project" value="InterPro"/>
</dbReference>
<dbReference type="Proteomes" id="UP001280121">
    <property type="component" value="Unassembled WGS sequence"/>
</dbReference>
<dbReference type="Gene3D" id="3.30.420.10">
    <property type="entry name" value="Ribonuclease H-like superfamily/Ribonuclease H"/>
    <property type="match status" value="1"/>
</dbReference>
<feature type="domain" description="RNase H type-1" evidence="1">
    <location>
        <begin position="104"/>
        <end position="225"/>
    </location>
</feature>
<organism evidence="2 3">
    <name type="scientific">Dipteronia dyeriana</name>
    <dbReference type="NCBI Taxonomy" id="168575"/>
    <lineage>
        <taxon>Eukaryota</taxon>
        <taxon>Viridiplantae</taxon>
        <taxon>Streptophyta</taxon>
        <taxon>Embryophyta</taxon>
        <taxon>Tracheophyta</taxon>
        <taxon>Spermatophyta</taxon>
        <taxon>Magnoliopsida</taxon>
        <taxon>eudicotyledons</taxon>
        <taxon>Gunneridae</taxon>
        <taxon>Pentapetalae</taxon>
        <taxon>rosids</taxon>
        <taxon>malvids</taxon>
        <taxon>Sapindales</taxon>
        <taxon>Sapindaceae</taxon>
        <taxon>Hippocastanoideae</taxon>
        <taxon>Acereae</taxon>
        <taxon>Dipteronia</taxon>
    </lineage>
</organism>
<dbReference type="GO" id="GO:0004523">
    <property type="term" value="F:RNA-DNA hybrid ribonuclease activity"/>
    <property type="evidence" value="ECO:0007669"/>
    <property type="project" value="InterPro"/>
</dbReference>
<dbReference type="Pfam" id="PF13456">
    <property type="entry name" value="RVT_3"/>
    <property type="match status" value="1"/>
</dbReference>
<dbReference type="InterPro" id="IPR036397">
    <property type="entry name" value="RNaseH_sf"/>
</dbReference>
<evidence type="ECO:0000259" key="1">
    <source>
        <dbReference type="Pfam" id="PF13456"/>
    </source>
</evidence>
<sequence>MKASQRRSRNTIKGVLDSSKYGVKMRRKLASLCNVIYKAVAKALANRLKGVVGEDRWIARPTTFKGVSSPVLPPGTKLSQHYVRERDGGFVCLIVENAGWYKVNTDAAISNDGIKMGFGIIILNSNGVVMASSVQSLNSRFPHQMAEAMAIFKGLQFAVETGLVPCVMESDAQVVINHLNSVVAPLSDVGLIIQDIFSFCEKSLSCFFNFVPRNGNMVAHYLAKLGLSSWIDNFWMEECPPCVILDVMRDCSRLD</sequence>
<gene>
    <name evidence="2" type="ORF">Ddye_014993</name>
</gene>
<dbReference type="AlphaFoldDB" id="A0AAD9WXH4"/>
<proteinExistence type="predicted"/>
<keyword evidence="3" id="KW-1185">Reference proteome</keyword>
<protein>
    <recommendedName>
        <fullName evidence="1">RNase H type-1 domain-containing protein</fullName>
    </recommendedName>
</protein>
<dbReference type="EMBL" id="JANJYI010000005">
    <property type="protein sequence ID" value="KAK2647504.1"/>
    <property type="molecule type" value="Genomic_DNA"/>
</dbReference>
<evidence type="ECO:0000313" key="2">
    <source>
        <dbReference type="EMBL" id="KAK2647504.1"/>
    </source>
</evidence>
<dbReference type="InterPro" id="IPR002156">
    <property type="entry name" value="RNaseH_domain"/>
</dbReference>
<dbReference type="PANTHER" id="PTHR47074:SF21">
    <property type="entry name" value="RNASE H TYPE-1 DOMAIN-CONTAINING PROTEIN"/>
    <property type="match status" value="1"/>
</dbReference>
<dbReference type="InterPro" id="IPR012337">
    <property type="entry name" value="RNaseH-like_sf"/>
</dbReference>
<dbReference type="CDD" id="cd06222">
    <property type="entry name" value="RNase_H_like"/>
    <property type="match status" value="1"/>
</dbReference>
<reference evidence="2" key="1">
    <citation type="journal article" date="2023" name="Plant J.">
        <title>Genome sequences and population genomics provide insights into the demographic history, inbreeding, and mutation load of two 'living fossil' tree species of Dipteronia.</title>
        <authorList>
            <person name="Feng Y."/>
            <person name="Comes H.P."/>
            <person name="Chen J."/>
            <person name="Zhu S."/>
            <person name="Lu R."/>
            <person name="Zhang X."/>
            <person name="Li P."/>
            <person name="Qiu J."/>
            <person name="Olsen K.M."/>
            <person name="Qiu Y."/>
        </authorList>
    </citation>
    <scope>NUCLEOTIDE SEQUENCE</scope>
    <source>
        <strain evidence="2">KIB01</strain>
    </source>
</reference>
<name>A0AAD9WXH4_9ROSI</name>
<dbReference type="SUPFAM" id="SSF53098">
    <property type="entry name" value="Ribonuclease H-like"/>
    <property type="match status" value="1"/>
</dbReference>